<dbReference type="InterPro" id="IPR003789">
    <property type="entry name" value="Asn/Gln_tRNA_amidoTrase-B-like"/>
</dbReference>
<comment type="caution">
    <text evidence="2">The sequence shown here is derived from an EMBL/GenBank/DDBJ whole genome shotgun (WGS) entry which is preliminary data.</text>
</comment>
<dbReference type="InterPro" id="IPR042184">
    <property type="entry name" value="YqeY/Aim41_N"/>
</dbReference>
<dbReference type="RefSeq" id="WP_249332697.1">
    <property type="nucleotide sequence ID" value="NZ_JACRSY010000013.1"/>
</dbReference>
<dbReference type="PANTHER" id="PTHR28055">
    <property type="entry name" value="ALTERED INHERITANCE OF MITOCHONDRIA PROTEIN 41, MITOCHONDRIAL"/>
    <property type="match status" value="1"/>
</dbReference>
<name>A0A926IDH1_9FIRM</name>
<accession>A0A926IDH1</accession>
<dbReference type="EMBL" id="JACRSY010000013">
    <property type="protein sequence ID" value="MBC8579742.1"/>
    <property type="molecule type" value="Genomic_DNA"/>
</dbReference>
<proteinExistence type="predicted"/>
<dbReference type="Proteomes" id="UP000655830">
    <property type="component" value="Unassembled WGS sequence"/>
</dbReference>
<dbReference type="PANTHER" id="PTHR28055:SF1">
    <property type="entry name" value="ALTERED INHERITANCE OF MITOCHONDRIA PROTEIN 41, MITOCHONDRIAL"/>
    <property type="match status" value="1"/>
</dbReference>
<protein>
    <submittedName>
        <fullName evidence="2">GatB/YqeY domain-containing protein</fullName>
    </submittedName>
</protein>
<evidence type="ECO:0000313" key="3">
    <source>
        <dbReference type="Proteomes" id="UP000655830"/>
    </source>
</evidence>
<keyword evidence="1" id="KW-0175">Coiled coil</keyword>
<dbReference type="InterPro" id="IPR023168">
    <property type="entry name" value="GatB_Yqey_C_2"/>
</dbReference>
<evidence type="ECO:0000256" key="1">
    <source>
        <dbReference type="SAM" id="Coils"/>
    </source>
</evidence>
<reference evidence="2" key="1">
    <citation type="submission" date="2020-08" db="EMBL/GenBank/DDBJ databases">
        <title>Genome public.</title>
        <authorList>
            <person name="Liu C."/>
            <person name="Sun Q."/>
        </authorList>
    </citation>
    <scope>NUCLEOTIDE SEQUENCE</scope>
    <source>
        <strain evidence="2">NSJ-12</strain>
    </source>
</reference>
<dbReference type="Gene3D" id="1.10.10.410">
    <property type="match status" value="1"/>
</dbReference>
<dbReference type="InterPro" id="IPR019004">
    <property type="entry name" value="YqeY/Aim41"/>
</dbReference>
<gene>
    <name evidence="2" type="ORF">H8718_09390</name>
</gene>
<dbReference type="Pfam" id="PF09424">
    <property type="entry name" value="YqeY"/>
    <property type="match status" value="1"/>
</dbReference>
<feature type="coiled-coil region" evidence="1">
    <location>
        <begin position="3"/>
        <end position="49"/>
    </location>
</feature>
<dbReference type="SUPFAM" id="SSF89095">
    <property type="entry name" value="GatB/YqeY motif"/>
    <property type="match status" value="1"/>
</dbReference>
<dbReference type="GO" id="GO:0016884">
    <property type="term" value="F:carbon-nitrogen ligase activity, with glutamine as amido-N-donor"/>
    <property type="evidence" value="ECO:0007669"/>
    <property type="project" value="InterPro"/>
</dbReference>
<sequence>MLLEKLNDAVKDAMRNKDAVTRDTLRGVVADIKLAAKESKHDLDEAEELAILNKHVKQVKESIEAYTAGNRSDLADEEQAKLNALAGFLPKQMTEEDVRSLVEKTIAEQGLDTSNKGLLMKNLMPLFKGKADGKMVNEIIASFVK</sequence>
<keyword evidence="3" id="KW-1185">Reference proteome</keyword>
<organism evidence="2 3">
    <name type="scientific">Zhenhengia yiwuensis</name>
    <dbReference type="NCBI Taxonomy" id="2763666"/>
    <lineage>
        <taxon>Bacteria</taxon>
        <taxon>Bacillati</taxon>
        <taxon>Bacillota</taxon>
        <taxon>Clostridia</taxon>
        <taxon>Lachnospirales</taxon>
        <taxon>Lachnospiraceae</taxon>
        <taxon>Zhenhengia</taxon>
    </lineage>
</organism>
<dbReference type="AlphaFoldDB" id="A0A926IDH1"/>
<dbReference type="Gene3D" id="1.10.1510.10">
    <property type="entry name" value="Uncharacterised protein YqeY/AIM41 PF09424, N-terminal domain"/>
    <property type="match status" value="1"/>
</dbReference>
<evidence type="ECO:0000313" key="2">
    <source>
        <dbReference type="EMBL" id="MBC8579742.1"/>
    </source>
</evidence>